<dbReference type="InterPro" id="IPR048840">
    <property type="entry name" value="PolA_pol_NTPase"/>
</dbReference>
<dbReference type="InterPro" id="IPR014492">
    <property type="entry name" value="PolyA_polymerase"/>
</dbReference>
<evidence type="ECO:0000256" key="4">
    <source>
        <dbReference type="ARBA" id="ARBA00022664"/>
    </source>
</evidence>
<dbReference type="GO" id="GO:1990817">
    <property type="term" value="F:poly(A) RNA polymerase activity"/>
    <property type="evidence" value="ECO:0007669"/>
    <property type="project" value="UniProtKB-UniRule"/>
</dbReference>
<feature type="domain" description="Poly(A) polymerase RNA-binding" evidence="15">
    <location>
        <begin position="354"/>
        <end position="417"/>
    </location>
</feature>
<name>A0A9R0EYA0_SPOFR</name>
<dbReference type="Pfam" id="PF04926">
    <property type="entry name" value="PAP_RNA-bind"/>
    <property type="match status" value="1"/>
</dbReference>
<dbReference type="CDD" id="cd05402">
    <property type="entry name" value="NT_PAP_TUTase"/>
    <property type="match status" value="1"/>
</dbReference>
<keyword evidence="18" id="KW-1185">Reference proteome</keyword>
<keyword evidence="8 12" id="KW-0067">ATP-binding</keyword>
<keyword evidence="9 14" id="KW-0460">Magnesium</keyword>
<comment type="catalytic activity">
    <reaction evidence="11 12">
        <text>RNA(n) + ATP = RNA(n)-3'-adenine ribonucleotide + diphosphate</text>
        <dbReference type="Rhea" id="RHEA:11332"/>
        <dbReference type="Rhea" id="RHEA-COMP:14527"/>
        <dbReference type="Rhea" id="RHEA-COMP:17347"/>
        <dbReference type="ChEBI" id="CHEBI:30616"/>
        <dbReference type="ChEBI" id="CHEBI:33019"/>
        <dbReference type="ChEBI" id="CHEBI:140395"/>
        <dbReference type="ChEBI" id="CHEBI:173115"/>
        <dbReference type="EC" id="2.7.7.19"/>
    </reaction>
</comment>
<keyword evidence="7 12" id="KW-0547">Nucleotide-binding</keyword>
<evidence type="ECO:0000256" key="6">
    <source>
        <dbReference type="ARBA" id="ARBA00022723"/>
    </source>
</evidence>
<comment type="subcellular location">
    <subcellularLocation>
        <location evidence="2 12">Nucleus</location>
    </subcellularLocation>
</comment>
<evidence type="ECO:0000256" key="11">
    <source>
        <dbReference type="ARBA" id="ARBA00048830"/>
    </source>
</evidence>
<comment type="function">
    <text evidence="12">Polymerase that creates the 3'-poly(A) tail of mRNA's.</text>
</comment>
<dbReference type="GO" id="GO:0046872">
    <property type="term" value="F:metal ion binding"/>
    <property type="evidence" value="ECO:0007669"/>
    <property type="project" value="UniProtKB-KW"/>
</dbReference>
<dbReference type="Pfam" id="PF20750">
    <property type="entry name" value="PAP_NTPase"/>
    <property type="match status" value="1"/>
</dbReference>
<dbReference type="SUPFAM" id="SSF81301">
    <property type="entry name" value="Nucleotidyltransferase"/>
    <property type="match status" value="1"/>
</dbReference>
<keyword evidence="10 12" id="KW-0539">Nucleus</keyword>
<comment type="cofactor">
    <cofactor evidence="14">
        <name>Mg(2+)</name>
        <dbReference type="ChEBI" id="CHEBI:18420"/>
    </cofactor>
    <text evidence="14">Binds 2 magnesium ions. Also active with manganese.</text>
</comment>
<feature type="domain" description="Poly(A) polymerase nucleotidyltransferase" evidence="17">
    <location>
        <begin position="13"/>
        <end position="202"/>
    </location>
</feature>
<evidence type="ECO:0000256" key="13">
    <source>
        <dbReference type="PIRSR" id="PIRSR018425-1"/>
    </source>
</evidence>
<feature type="binding site" evidence="14">
    <location>
        <position position="101"/>
    </location>
    <ligand>
        <name>Mg(2+)</name>
        <dbReference type="ChEBI" id="CHEBI:18420"/>
        <label>1</label>
        <note>catalytic</note>
    </ligand>
</feature>
<keyword evidence="6 14" id="KW-0479">Metal-binding</keyword>
<feature type="domain" description="Poly(A) polymerase central" evidence="16">
    <location>
        <begin position="207"/>
        <end position="351"/>
    </location>
</feature>
<dbReference type="InterPro" id="IPR043519">
    <property type="entry name" value="NT_sf"/>
</dbReference>
<evidence type="ECO:0000259" key="15">
    <source>
        <dbReference type="Pfam" id="PF04926"/>
    </source>
</evidence>
<evidence type="ECO:0000256" key="5">
    <source>
        <dbReference type="ARBA" id="ARBA00022679"/>
    </source>
</evidence>
<evidence type="ECO:0000256" key="3">
    <source>
        <dbReference type="ARBA" id="ARBA00010912"/>
    </source>
</evidence>
<sequence>MYYTWDEDTDAETPALILSGATPIAKEKTNELKKYLNSYKAPESREQVEHRWIVFNDLQQLVRTWIREESMKQGMSDVAADSIGGNVFPYGCYKMGVNMDDIDALCFAPRNIQRADFFTSFYNILNDHPKVTDLRVDGSSFIPQIKMKFCEININIPFANLGVSEVPTWLDLHDDMVVKDLDLDCVRSLNMYRLTDELLQLVPDVNNFRLTLRVIILWAKRRRIYSKALGYLHDVSLAILVAHTCQQYPNALPAILVHKFFLTLNQWKWPQPILLKDQESLDFGFPVWDPTTNIKDLFHQMPIITPVYPEYNANSNMCEANRSVVMEEIRIGLATTDDIMSYQCGWDKLFEDTKFFSRYEHYVVVLASSTTPDDELEWSELVESKISVLVDSLDRHHQIVIPHLNPECYSSVCSVPLNNNEQSPASKYSMWFVGLVFEKTAQHVDVKYETDKFTSAVLSQAANSNIRGEGKTIAVRHTPREELHHYLPGSLLPRRHASCKPSARSAARATLRRAKRPSETNSMSVKGESHYVRNTCGPKSCTIATYLAPCYHAGTSSCKPSVTRSAARATLRIEPSDLQRPVFHCSGS</sequence>
<organism evidence="18 19">
    <name type="scientific">Spodoptera frugiperda</name>
    <name type="common">Fall armyworm</name>
    <dbReference type="NCBI Taxonomy" id="7108"/>
    <lineage>
        <taxon>Eukaryota</taxon>
        <taxon>Metazoa</taxon>
        <taxon>Ecdysozoa</taxon>
        <taxon>Arthropoda</taxon>
        <taxon>Hexapoda</taxon>
        <taxon>Insecta</taxon>
        <taxon>Pterygota</taxon>
        <taxon>Neoptera</taxon>
        <taxon>Endopterygota</taxon>
        <taxon>Lepidoptera</taxon>
        <taxon>Glossata</taxon>
        <taxon>Ditrysia</taxon>
        <taxon>Noctuoidea</taxon>
        <taxon>Noctuidae</taxon>
        <taxon>Amphipyrinae</taxon>
        <taxon>Spodoptera</taxon>
    </lineage>
</organism>
<evidence type="ECO:0000313" key="18">
    <source>
        <dbReference type="Proteomes" id="UP000829999"/>
    </source>
</evidence>
<evidence type="ECO:0000256" key="8">
    <source>
        <dbReference type="ARBA" id="ARBA00022840"/>
    </source>
</evidence>
<keyword evidence="4 12" id="KW-0507">mRNA processing</keyword>
<evidence type="ECO:0000256" key="2">
    <source>
        <dbReference type="ARBA" id="ARBA00004123"/>
    </source>
</evidence>
<dbReference type="Gene3D" id="3.30.70.590">
    <property type="entry name" value="Poly(A) polymerase predicted RNA binding domain"/>
    <property type="match status" value="1"/>
</dbReference>
<keyword evidence="5 12" id="KW-0808">Transferase</keyword>
<dbReference type="GeneID" id="118276553"/>
<evidence type="ECO:0000256" key="14">
    <source>
        <dbReference type="PIRSR" id="PIRSR018425-2"/>
    </source>
</evidence>
<dbReference type="GO" id="GO:0006397">
    <property type="term" value="P:mRNA processing"/>
    <property type="evidence" value="ECO:0007669"/>
    <property type="project" value="UniProtKB-KW"/>
</dbReference>
<evidence type="ECO:0000256" key="9">
    <source>
        <dbReference type="ARBA" id="ARBA00022842"/>
    </source>
</evidence>
<dbReference type="Gene3D" id="3.30.460.10">
    <property type="entry name" value="Beta Polymerase, domain 2"/>
    <property type="match status" value="1"/>
</dbReference>
<dbReference type="InterPro" id="IPR007012">
    <property type="entry name" value="PolA_pol_cen_dom"/>
</dbReference>
<dbReference type="SUPFAM" id="SSF81631">
    <property type="entry name" value="PAP/OAS1 substrate-binding domain"/>
    <property type="match status" value="1"/>
</dbReference>
<dbReference type="GO" id="GO:0005524">
    <property type="term" value="F:ATP binding"/>
    <property type="evidence" value="ECO:0007669"/>
    <property type="project" value="UniProtKB-UniRule"/>
</dbReference>
<evidence type="ECO:0000313" key="19">
    <source>
        <dbReference type="RefSeq" id="XP_050555619.1"/>
    </source>
</evidence>
<dbReference type="PANTHER" id="PTHR10682:SF10">
    <property type="entry name" value="POLYNUCLEOTIDE ADENYLYLTRANSFERASE"/>
    <property type="match status" value="1"/>
</dbReference>
<dbReference type="GO" id="GO:0003723">
    <property type="term" value="F:RNA binding"/>
    <property type="evidence" value="ECO:0007669"/>
    <property type="project" value="UniProtKB-UniRule"/>
</dbReference>
<dbReference type="RefSeq" id="XP_050555619.1">
    <property type="nucleotide sequence ID" value="XM_050699662.1"/>
</dbReference>
<gene>
    <name evidence="19" type="primary">LOC118276553</name>
</gene>
<feature type="binding site" evidence="14">
    <location>
        <position position="101"/>
    </location>
    <ligand>
        <name>Mg(2+)</name>
        <dbReference type="ChEBI" id="CHEBI:18420"/>
        <label>2</label>
        <note>catalytic</note>
    </ligand>
</feature>
<dbReference type="InterPro" id="IPR007010">
    <property type="entry name" value="PolA_pol_RNA-bd_dom"/>
</dbReference>
<dbReference type="PANTHER" id="PTHR10682">
    <property type="entry name" value="POLY A POLYMERASE"/>
    <property type="match status" value="1"/>
</dbReference>
<dbReference type="InterPro" id="IPR011068">
    <property type="entry name" value="NuclTrfase_I-like_C"/>
</dbReference>
<dbReference type="Gene3D" id="1.10.1410.10">
    <property type="match status" value="1"/>
</dbReference>
<evidence type="ECO:0000256" key="10">
    <source>
        <dbReference type="ARBA" id="ARBA00023242"/>
    </source>
</evidence>
<evidence type="ECO:0000259" key="16">
    <source>
        <dbReference type="Pfam" id="PF04928"/>
    </source>
</evidence>
<evidence type="ECO:0000256" key="7">
    <source>
        <dbReference type="ARBA" id="ARBA00022741"/>
    </source>
</evidence>
<dbReference type="AlphaFoldDB" id="A0A9R0EYA0"/>
<reference evidence="19" key="1">
    <citation type="submission" date="2025-08" db="UniProtKB">
        <authorList>
            <consortium name="RefSeq"/>
        </authorList>
    </citation>
    <scope>IDENTIFICATION</scope>
    <source>
        <tissue evidence="19">Whole larval tissue</tissue>
    </source>
</reference>
<dbReference type="PIRSF" id="PIRSF018425">
    <property type="entry name" value="PolyA_polymerase"/>
    <property type="match status" value="1"/>
</dbReference>
<dbReference type="GO" id="GO:0005634">
    <property type="term" value="C:nucleus"/>
    <property type="evidence" value="ECO:0007669"/>
    <property type="project" value="UniProtKB-SubCell"/>
</dbReference>
<dbReference type="SUPFAM" id="SSF55003">
    <property type="entry name" value="PAP/Archaeal CCA-adding enzyme, C-terminal domain"/>
    <property type="match status" value="1"/>
</dbReference>
<evidence type="ECO:0000259" key="17">
    <source>
        <dbReference type="Pfam" id="PF20750"/>
    </source>
</evidence>
<proteinExistence type="inferred from homology"/>
<evidence type="ECO:0000256" key="1">
    <source>
        <dbReference type="ARBA" id="ARBA00001936"/>
    </source>
</evidence>
<comment type="cofactor">
    <cofactor evidence="1">
        <name>Mn(2+)</name>
        <dbReference type="ChEBI" id="CHEBI:29035"/>
    </cofactor>
</comment>
<dbReference type="Pfam" id="PF04928">
    <property type="entry name" value="PAP_central"/>
    <property type="match status" value="1"/>
</dbReference>
<dbReference type="EC" id="2.7.7.19" evidence="12"/>
<dbReference type="GO" id="GO:0031123">
    <property type="term" value="P:RNA 3'-end processing"/>
    <property type="evidence" value="ECO:0007669"/>
    <property type="project" value="InterPro"/>
</dbReference>
<accession>A0A9R0EYA0</accession>
<feature type="binding site" evidence="13">
    <location>
        <position position="225"/>
    </location>
    <ligand>
        <name>ATP</name>
        <dbReference type="ChEBI" id="CHEBI:30616"/>
    </ligand>
</feature>
<dbReference type="Proteomes" id="UP000829999">
    <property type="component" value="Chromosome 17"/>
</dbReference>
<feature type="binding site" evidence="13">
    <location>
        <begin position="101"/>
        <end position="103"/>
    </location>
    <ligand>
        <name>ATP</name>
        <dbReference type="ChEBI" id="CHEBI:30616"/>
    </ligand>
</feature>
<dbReference type="FunFam" id="1.10.1410.10:FF:000001">
    <property type="entry name" value="Putative poly(A) polymerase gamma"/>
    <property type="match status" value="1"/>
</dbReference>
<protein>
    <recommendedName>
        <fullName evidence="12">Poly(A) polymerase</fullName>
        <ecNumber evidence="12">2.7.7.19</ecNumber>
    </recommendedName>
</protein>
<dbReference type="OrthoDB" id="412748at2759"/>
<evidence type="ECO:0000256" key="12">
    <source>
        <dbReference type="PIRNR" id="PIRNR018425"/>
    </source>
</evidence>
<feature type="binding site" evidence="14">
    <location>
        <position position="103"/>
    </location>
    <ligand>
        <name>Mg(2+)</name>
        <dbReference type="ChEBI" id="CHEBI:18420"/>
        <label>2</label>
        <note>catalytic</note>
    </ligand>
</feature>
<feature type="binding site" evidence="14">
    <location>
        <position position="103"/>
    </location>
    <ligand>
        <name>Mg(2+)</name>
        <dbReference type="ChEBI" id="CHEBI:18420"/>
        <label>1</label>
        <note>catalytic</note>
    </ligand>
</feature>
<comment type="similarity">
    <text evidence="3 12">Belongs to the poly(A) polymerase family.</text>
</comment>